<name>A0AAN9DJS7_9TELE</name>
<evidence type="ECO:0000313" key="2">
    <source>
        <dbReference type="Proteomes" id="UP001364617"/>
    </source>
</evidence>
<comment type="caution">
    <text evidence="1">The sequence shown here is derived from an EMBL/GenBank/DDBJ whole genome shotgun (WGS) entry which is preliminary data.</text>
</comment>
<keyword evidence="2" id="KW-1185">Reference proteome</keyword>
<dbReference type="Proteomes" id="UP001364617">
    <property type="component" value="Unassembled WGS sequence"/>
</dbReference>
<evidence type="ECO:0000313" key="1">
    <source>
        <dbReference type="EMBL" id="KAK7173926.1"/>
    </source>
</evidence>
<organism evidence="1 2">
    <name type="scientific">Phoxinus phoxinus</name>
    <name type="common">Eurasian minnow</name>
    <dbReference type="NCBI Taxonomy" id="58324"/>
    <lineage>
        <taxon>Eukaryota</taxon>
        <taxon>Metazoa</taxon>
        <taxon>Chordata</taxon>
        <taxon>Craniata</taxon>
        <taxon>Vertebrata</taxon>
        <taxon>Euteleostomi</taxon>
        <taxon>Actinopterygii</taxon>
        <taxon>Neopterygii</taxon>
        <taxon>Teleostei</taxon>
        <taxon>Ostariophysi</taxon>
        <taxon>Cypriniformes</taxon>
        <taxon>Leuciscidae</taxon>
        <taxon>Phoxininae</taxon>
        <taxon>Phoxinus</taxon>
    </lineage>
</organism>
<proteinExistence type="predicted"/>
<gene>
    <name evidence="1" type="ORF">R3I93_003682</name>
</gene>
<protein>
    <recommendedName>
        <fullName evidence="3">Protein kinase domain-containing protein</fullName>
    </recommendedName>
</protein>
<accession>A0AAN9DJS7</accession>
<dbReference type="EMBL" id="JAYKXH010000003">
    <property type="protein sequence ID" value="KAK7173926.1"/>
    <property type="molecule type" value="Genomic_DNA"/>
</dbReference>
<reference evidence="1 2" key="1">
    <citation type="submission" date="2024-02" db="EMBL/GenBank/DDBJ databases">
        <title>Chromosome-level genome assembly of the Eurasian Minnow (Phoxinus phoxinus).</title>
        <authorList>
            <person name="Oriowo T.O."/>
            <person name="Martin S."/>
            <person name="Stange M."/>
            <person name="Chrysostomakis Y."/>
            <person name="Brown T."/>
            <person name="Winkler S."/>
            <person name="Kukowka S."/>
            <person name="Myers E.W."/>
            <person name="Bohne A."/>
        </authorList>
    </citation>
    <scope>NUCLEOTIDE SEQUENCE [LARGE SCALE GENOMIC DNA]</scope>
    <source>
        <strain evidence="1">ZFMK-TIS-60720</strain>
        <tissue evidence="1">Whole Organism</tissue>
    </source>
</reference>
<dbReference type="AlphaFoldDB" id="A0AAN9DJS7"/>
<sequence length="73" mass="8367">MISRSFPDSRDIAMMDPDVWFRPGFSDECCRFIRGCLKSDPTRRLHLDEMRCPSGVTQSSLFSPSHKFLALSP</sequence>
<evidence type="ECO:0008006" key="3">
    <source>
        <dbReference type="Google" id="ProtNLM"/>
    </source>
</evidence>